<dbReference type="AlphaFoldDB" id="A0A150GVT4"/>
<dbReference type="PANTHER" id="PTHR13037:SF24">
    <property type="entry name" value="POLYCOMB PROTEIN PCL-RELATED"/>
    <property type="match status" value="1"/>
</dbReference>
<keyword evidence="1" id="KW-0945">Host-virus interaction</keyword>
<feature type="region of interest" description="Disordered" evidence="2">
    <location>
        <begin position="310"/>
        <end position="334"/>
    </location>
</feature>
<feature type="region of interest" description="Disordered" evidence="2">
    <location>
        <begin position="866"/>
        <end position="894"/>
    </location>
</feature>
<sequence>MRATKAAIPAFAPQLYPRVTVGAAGLAPGLSASEWSEVLRCAADADWLPGRAAAEAALVLMRADLARLGLLPPPPRGTAAVAAAAAGSGPDAWPHVETGAAPARAGCADDDPGGLPRLALQLGRLLAGMARPKPLRAGGGDELLEQLLHAALHSRPGTAVGAEAEEGAEEGARAQLLSWIVEGAEPCGCGSATLGPPRSLHSRPALLRPAAWCELVGALTEELRNGAPAPAPAPGPAPASASASASAPASAPVPAQMRQWQQPEPGSAAGPPSGSAPAPWPGPGLLVAFLEGTRQEIRYAMRRQGEWDRARGAGEVTRGSAARGNASGEGPKHLSYPEPDALELLAACMGALLQLLPCGGIPRPPAAVAAVPEGGGGGEASGGESPLSRWLGWWWEACLHAARRPDTPLEGLLRLLQVLHLLSRRQPHPHPRHRSLPPSARGDPGLRAQEVVPGGGGGGGADRMWPPPQGWLGSMAAAVEARLLGAAPGSRGGGGVYGREGGASEAGALPASASEPEPEPAAEASRSRLALLLAYLRLGLHRHGAAGSPAAGGRRPQLAPAVLLDLYRSGALARTPALQLAALLRAHLQLATPLSWPLPQRPAGHEGSQRTGAQEAGLVDELAAALLSAPPRPQHESRRADGEPSSSRTHATPFQGHAADDPSRVPGLRQEQEQQPRGRQGTGGLGPGLGPGPPPTPAPALLPLPVLADALAGLSSATRPLPRGPAERIAAFTAQRLRALAAPGHGDGGGGGGAADAARGKQQQPLVDAEAERPGAGSGGGGFGGSRPRQLAALPDLFLSLARLAALQGRAGAEGLRERGPACRGNPFEPALAACLPPLGAWLSSCSAAELVEAAEPLYAALRLCPSPQQPQQPDTGAEGNPASAPSPSCPSASASAESAWQLLQGCAEPLLSSAGGGALPARFPAQLALRLSFADRAHLEPRFVAALCAAVATEAELAAKRLLEPYARRRQQHQQHPQRATPQRVPASESPRSGHRPSPPQPRPQPGAQPQMVAPGDAASVPAQVPGRGLTAPEPAEALPAGGLVADDIGFAAASVARLLGGGMGGRGGGGGGGRGGAPPPASAAARQRQRLAEAALAAAPLMGPAALGQALWALGELEVGRGRGRAWSHGGAGGAGRRPSRGLRACL</sequence>
<keyword evidence="4" id="KW-1185">Reference proteome</keyword>
<name>A0A150GVT4_GONPE</name>
<feature type="region of interest" description="Disordered" evidence="2">
    <location>
        <begin position="1128"/>
        <end position="1149"/>
    </location>
</feature>
<feature type="region of interest" description="Disordered" evidence="2">
    <location>
        <begin position="424"/>
        <end position="448"/>
    </location>
</feature>
<feature type="compositionally biased region" description="Basic and acidic residues" evidence="2">
    <location>
        <begin position="633"/>
        <end position="642"/>
    </location>
</feature>
<feature type="compositionally biased region" description="Gly residues" evidence="2">
    <location>
        <begin position="776"/>
        <end position="785"/>
    </location>
</feature>
<feature type="region of interest" description="Disordered" evidence="2">
    <location>
        <begin position="741"/>
        <end position="787"/>
    </location>
</feature>
<feature type="compositionally biased region" description="Low complexity" evidence="2">
    <location>
        <begin position="503"/>
        <end position="524"/>
    </location>
</feature>
<feature type="compositionally biased region" description="Low complexity" evidence="2">
    <location>
        <begin position="975"/>
        <end position="985"/>
    </location>
</feature>
<dbReference type="PANTHER" id="PTHR13037">
    <property type="entry name" value="FORMIN"/>
    <property type="match status" value="1"/>
</dbReference>
<feature type="compositionally biased region" description="Low complexity" evidence="2">
    <location>
        <begin position="238"/>
        <end position="255"/>
    </location>
</feature>
<dbReference type="Proteomes" id="UP000075714">
    <property type="component" value="Unassembled WGS sequence"/>
</dbReference>
<organism evidence="3 4">
    <name type="scientific">Gonium pectorale</name>
    <name type="common">Green alga</name>
    <dbReference type="NCBI Taxonomy" id="33097"/>
    <lineage>
        <taxon>Eukaryota</taxon>
        <taxon>Viridiplantae</taxon>
        <taxon>Chlorophyta</taxon>
        <taxon>core chlorophytes</taxon>
        <taxon>Chlorophyceae</taxon>
        <taxon>CS clade</taxon>
        <taxon>Chlamydomonadales</taxon>
        <taxon>Volvocaceae</taxon>
        <taxon>Gonium</taxon>
    </lineage>
</organism>
<feature type="region of interest" description="Disordered" evidence="2">
    <location>
        <begin position="969"/>
        <end position="1035"/>
    </location>
</feature>
<evidence type="ECO:0000313" key="3">
    <source>
        <dbReference type="EMBL" id="KXZ53949.1"/>
    </source>
</evidence>
<proteinExistence type="predicted"/>
<comment type="caution">
    <text evidence="3">The sequence shown here is derived from an EMBL/GenBank/DDBJ whole genome shotgun (WGS) entry which is preliminary data.</text>
</comment>
<evidence type="ECO:0000256" key="1">
    <source>
        <dbReference type="ARBA" id="ARBA00022581"/>
    </source>
</evidence>
<feature type="compositionally biased region" description="Low complexity" evidence="2">
    <location>
        <begin position="882"/>
        <end position="894"/>
    </location>
</feature>
<feature type="compositionally biased region" description="Low complexity" evidence="2">
    <location>
        <begin position="265"/>
        <end position="277"/>
    </location>
</feature>
<feature type="compositionally biased region" description="Basic residues" evidence="2">
    <location>
        <begin position="424"/>
        <end position="435"/>
    </location>
</feature>
<feature type="region of interest" description="Disordered" evidence="2">
    <location>
        <begin position="226"/>
        <end position="282"/>
    </location>
</feature>
<evidence type="ECO:0000256" key="2">
    <source>
        <dbReference type="SAM" id="MobiDB-lite"/>
    </source>
</evidence>
<feature type="compositionally biased region" description="Gly residues" evidence="2">
    <location>
        <begin position="680"/>
        <end position="689"/>
    </location>
</feature>
<feature type="compositionally biased region" description="Gly residues" evidence="2">
    <location>
        <begin position="490"/>
        <end position="501"/>
    </location>
</feature>
<feature type="compositionally biased region" description="Pro residues" evidence="2">
    <location>
        <begin position="690"/>
        <end position="702"/>
    </location>
</feature>
<feature type="region of interest" description="Disordered" evidence="2">
    <location>
        <begin position="629"/>
        <end position="702"/>
    </location>
</feature>
<dbReference type="EMBL" id="LSYV01000007">
    <property type="protein sequence ID" value="KXZ53949.1"/>
    <property type="molecule type" value="Genomic_DNA"/>
</dbReference>
<gene>
    <name evidence="3" type="ORF">GPECTOR_6g867</name>
</gene>
<feature type="compositionally biased region" description="Pro residues" evidence="2">
    <location>
        <begin position="998"/>
        <end position="1008"/>
    </location>
</feature>
<reference evidence="4" key="1">
    <citation type="journal article" date="2016" name="Nat. Commun.">
        <title>The Gonium pectorale genome demonstrates co-option of cell cycle regulation during the evolution of multicellularity.</title>
        <authorList>
            <person name="Hanschen E.R."/>
            <person name="Marriage T.N."/>
            <person name="Ferris P.J."/>
            <person name="Hamaji T."/>
            <person name="Toyoda A."/>
            <person name="Fujiyama A."/>
            <person name="Neme R."/>
            <person name="Noguchi H."/>
            <person name="Minakuchi Y."/>
            <person name="Suzuki M."/>
            <person name="Kawai-Toyooka H."/>
            <person name="Smith D.R."/>
            <person name="Sparks H."/>
            <person name="Anderson J."/>
            <person name="Bakaric R."/>
            <person name="Luria V."/>
            <person name="Karger A."/>
            <person name="Kirschner M.W."/>
            <person name="Durand P.M."/>
            <person name="Michod R.E."/>
            <person name="Nozaki H."/>
            <person name="Olson B.J."/>
        </authorList>
    </citation>
    <scope>NUCLEOTIDE SEQUENCE [LARGE SCALE GENOMIC DNA]</scope>
    <source>
        <strain evidence="4">NIES-2863</strain>
    </source>
</reference>
<accession>A0A150GVT4</accession>
<protein>
    <submittedName>
        <fullName evidence="3">Uncharacterized protein</fullName>
    </submittedName>
</protein>
<feature type="compositionally biased region" description="Gly residues" evidence="2">
    <location>
        <begin position="745"/>
        <end position="754"/>
    </location>
</feature>
<feature type="region of interest" description="Disordered" evidence="2">
    <location>
        <begin position="490"/>
        <end position="524"/>
    </location>
</feature>
<evidence type="ECO:0000313" key="4">
    <source>
        <dbReference type="Proteomes" id="UP000075714"/>
    </source>
</evidence>